<gene>
    <name evidence="7" type="ORF">D6D12_10795</name>
</gene>
<proteinExistence type="predicted"/>
<keyword evidence="2" id="KW-0479">Metal-binding</keyword>
<reference evidence="7 8" key="1">
    <citation type="submission" date="2018-10" db="EMBL/GenBank/DDBJ databases">
        <title>Fifty Aureobasidium pullulans genomes reveal a recombining polyextremotolerant generalist.</title>
        <authorList>
            <person name="Gostincar C."/>
            <person name="Turk M."/>
            <person name="Zajc J."/>
            <person name="Gunde-Cimerman N."/>
        </authorList>
    </citation>
    <scope>NUCLEOTIDE SEQUENCE [LARGE SCALE GENOMIC DNA]</scope>
    <source>
        <strain evidence="7 8">EXF-10081</strain>
    </source>
</reference>
<dbReference type="InterPro" id="IPR012337">
    <property type="entry name" value="RNaseH-like_sf"/>
</dbReference>
<dbReference type="InterPro" id="IPR008906">
    <property type="entry name" value="HATC_C_dom"/>
</dbReference>
<evidence type="ECO:0000256" key="4">
    <source>
        <dbReference type="ARBA" id="ARBA00022833"/>
    </source>
</evidence>
<dbReference type="AlphaFoldDB" id="A0AB74JER1"/>
<keyword evidence="4" id="KW-0862">Zinc</keyword>
<dbReference type="GO" id="GO:0008270">
    <property type="term" value="F:zinc ion binding"/>
    <property type="evidence" value="ECO:0007669"/>
    <property type="project" value="UniProtKB-KW"/>
</dbReference>
<evidence type="ECO:0000313" key="8">
    <source>
        <dbReference type="Proteomes" id="UP000310374"/>
    </source>
</evidence>
<keyword evidence="3" id="KW-0863">Zinc-finger</keyword>
<dbReference type="GO" id="GO:0046983">
    <property type="term" value="F:protein dimerization activity"/>
    <property type="evidence" value="ECO:0007669"/>
    <property type="project" value="InterPro"/>
</dbReference>
<evidence type="ECO:0000259" key="6">
    <source>
        <dbReference type="Pfam" id="PF05699"/>
    </source>
</evidence>
<dbReference type="PANTHER" id="PTHR46481:SF10">
    <property type="entry name" value="ZINC FINGER BED DOMAIN-CONTAINING PROTEIN 39"/>
    <property type="match status" value="1"/>
</dbReference>
<evidence type="ECO:0000256" key="5">
    <source>
        <dbReference type="ARBA" id="ARBA00023242"/>
    </source>
</evidence>
<evidence type="ECO:0000256" key="3">
    <source>
        <dbReference type="ARBA" id="ARBA00022771"/>
    </source>
</evidence>
<dbReference type="InterPro" id="IPR052035">
    <property type="entry name" value="ZnF_BED_domain_contain"/>
</dbReference>
<feature type="domain" description="HAT C-terminal dimerisation" evidence="6">
    <location>
        <begin position="128"/>
        <end position="205"/>
    </location>
</feature>
<protein>
    <recommendedName>
        <fullName evidence="6">HAT C-terminal dimerisation domain-containing protein</fullName>
    </recommendedName>
</protein>
<keyword evidence="5" id="KW-0539">Nucleus</keyword>
<evidence type="ECO:0000256" key="2">
    <source>
        <dbReference type="ARBA" id="ARBA00022723"/>
    </source>
</evidence>
<dbReference type="EMBL" id="QZAT01000479">
    <property type="protein sequence ID" value="THX18500.1"/>
    <property type="molecule type" value="Genomic_DNA"/>
</dbReference>
<dbReference type="Pfam" id="PF05699">
    <property type="entry name" value="Dimer_Tnp_hAT"/>
    <property type="match status" value="1"/>
</dbReference>
<evidence type="ECO:0000313" key="7">
    <source>
        <dbReference type="EMBL" id="THX18500.1"/>
    </source>
</evidence>
<evidence type="ECO:0000256" key="1">
    <source>
        <dbReference type="ARBA" id="ARBA00004123"/>
    </source>
</evidence>
<organism evidence="7 8">
    <name type="scientific">Aureobasidium pullulans</name>
    <name type="common">Black yeast</name>
    <name type="synonym">Pullularia pullulans</name>
    <dbReference type="NCBI Taxonomy" id="5580"/>
    <lineage>
        <taxon>Eukaryota</taxon>
        <taxon>Fungi</taxon>
        <taxon>Dikarya</taxon>
        <taxon>Ascomycota</taxon>
        <taxon>Pezizomycotina</taxon>
        <taxon>Dothideomycetes</taxon>
        <taxon>Dothideomycetidae</taxon>
        <taxon>Dothideales</taxon>
        <taxon>Saccotheciaceae</taxon>
        <taxon>Aureobasidium</taxon>
    </lineage>
</organism>
<dbReference type="SUPFAM" id="SSF53098">
    <property type="entry name" value="Ribonuclease H-like"/>
    <property type="match status" value="1"/>
</dbReference>
<dbReference type="PANTHER" id="PTHR46481">
    <property type="entry name" value="ZINC FINGER BED DOMAIN-CONTAINING PROTEIN 4"/>
    <property type="match status" value="1"/>
</dbReference>
<comment type="caution">
    <text evidence="7">The sequence shown here is derived from an EMBL/GenBank/DDBJ whole genome shotgun (WGS) entry which is preliminary data.</text>
</comment>
<accession>A0AB74JER1</accession>
<dbReference type="Proteomes" id="UP000310374">
    <property type="component" value="Unassembled WGS sequence"/>
</dbReference>
<comment type="subcellular location">
    <subcellularLocation>
        <location evidence="1">Nucleus</location>
    </subcellularLocation>
</comment>
<dbReference type="GO" id="GO:0005634">
    <property type="term" value="C:nucleus"/>
    <property type="evidence" value="ECO:0007669"/>
    <property type="project" value="UniProtKB-SubCell"/>
</dbReference>
<sequence>MQVTMDFLNKHLHTSRQRHIKNQALTTAILNSHYVFDKYYKIIDNTPVYTAAVLLHPSKRLNYLNKVWNKKWIKPGVGRVRHLFESQYKDKYLPPSKEQEPTIIEEPSELEKWQRDLAIDTTTNELKSFIESTPITTNNPLTWWLDPINQEQFPCLSKMAIDVLSIHIMSADSERVFSGSRRMVTWERARLGVQSVERNECLKSWNISGLVDRTLSVAMDTTTSGDDTLPQFLEVM</sequence>
<name>A0AB74JER1_AURPU</name>